<evidence type="ECO:0000256" key="6">
    <source>
        <dbReference type="ARBA" id="ARBA00023303"/>
    </source>
</evidence>
<evidence type="ECO:0000256" key="1">
    <source>
        <dbReference type="ARBA" id="ARBA00004651"/>
    </source>
</evidence>
<dbReference type="Proteomes" id="UP000711614">
    <property type="component" value="Unassembled WGS sequence"/>
</dbReference>
<keyword evidence="10" id="KW-0479">Metal-binding</keyword>
<evidence type="ECO:0000256" key="10">
    <source>
        <dbReference type="HAMAP-Rule" id="MF_00454"/>
    </source>
</evidence>
<gene>
    <name evidence="10" type="primary">fluC</name>
    <name evidence="10" type="synonym">crcB</name>
    <name evidence="11" type="ORF">JOF48_003810</name>
</gene>
<name>A0ABS4Z202_9MICC</name>
<comment type="activity regulation">
    <text evidence="10">Na(+) is not transported, but it plays an essential structural role and its presence is essential for fluoride channel function.</text>
</comment>
<keyword evidence="10" id="KW-0915">Sodium</keyword>
<feature type="transmembrane region" description="Helical" evidence="10">
    <location>
        <begin position="98"/>
        <end position="121"/>
    </location>
</feature>
<dbReference type="HAMAP" id="MF_00454">
    <property type="entry name" value="FluC"/>
    <property type="match status" value="1"/>
</dbReference>
<keyword evidence="12" id="KW-1185">Reference proteome</keyword>
<comment type="subcellular location">
    <subcellularLocation>
        <location evidence="1 10">Cell membrane</location>
        <topology evidence="1 10">Multi-pass membrane protein</topology>
    </subcellularLocation>
</comment>
<evidence type="ECO:0000256" key="2">
    <source>
        <dbReference type="ARBA" id="ARBA00022475"/>
    </source>
</evidence>
<comment type="caution">
    <text evidence="11">The sequence shown here is derived from an EMBL/GenBank/DDBJ whole genome shotgun (WGS) entry which is preliminary data.</text>
</comment>
<dbReference type="NCBIfam" id="NF010824">
    <property type="entry name" value="PRK14228.1"/>
    <property type="match status" value="1"/>
</dbReference>
<proteinExistence type="inferred from homology"/>
<keyword evidence="10" id="KW-0406">Ion transport</keyword>
<reference evidence="11 12" key="1">
    <citation type="submission" date="2021-03" db="EMBL/GenBank/DDBJ databases">
        <title>Sequencing the genomes of 1000 actinobacteria strains.</title>
        <authorList>
            <person name="Klenk H.-P."/>
        </authorList>
    </citation>
    <scope>NUCLEOTIDE SEQUENCE [LARGE SCALE GENOMIC DNA]</scope>
    <source>
        <strain evidence="11 12">DSM 16005</strain>
    </source>
</reference>
<comment type="similarity">
    <text evidence="7 10">Belongs to the fluoride channel Fluc/FEX (TC 1.A.43) family.</text>
</comment>
<evidence type="ECO:0000256" key="3">
    <source>
        <dbReference type="ARBA" id="ARBA00022692"/>
    </source>
</evidence>
<accession>A0ABS4Z202</accession>
<evidence type="ECO:0000313" key="11">
    <source>
        <dbReference type="EMBL" id="MBP2415011.1"/>
    </source>
</evidence>
<dbReference type="NCBIfam" id="TIGR00494">
    <property type="entry name" value="crcB"/>
    <property type="match status" value="1"/>
</dbReference>
<keyword evidence="2 10" id="KW-1003">Cell membrane</keyword>
<feature type="binding site" evidence="10">
    <location>
        <position position="79"/>
    </location>
    <ligand>
        <name>Na(+)</name>
        <dbReference type="ChEBI" id="CHEBI:29101"/>
        <note>structural</note>
    </ligand>
</feature>
<keyword evidence="6 10" id="KW-0407">Ion channel</keyword>
<evidence type="ECO:0000256" key="7">
    <source>
        <dbReference type="ARBA" id="ARBA00035120"/>
    </source>
</evidence>
<feature type="binding site" evidence="10">
    <location>
        <position position="76"/>
    </location>
    <ligand>
        <name>Na(+)</name>
        <dbReference type="ChEBI" id="CHEBI:29101"/>
        <note>structural</note>
    </ligand>
</feature>
<organism evidence="11 12">
    <name type="scientific">Arthrobacter stackebrandtii</name>
    <dbReference type="NCBI Taxonomy" id="272161"/>
    <lineage>
        <taxon>Bacteria</taxon>
        <taxon>Bacillati</taxon>
        <taxon>Actinomycetota</taxon>
        <taxon>Actinomycetes</taxon>
        <taxon>Micrococcales</taxon>
        <taxon>Micrococcaceae</taxon>
        <taxon>Arthrobacter</taxon>
    </lineage>
</organism>
<keyword evidence="3 10" id="KW-0812">Transmembrane</keyword>
<dbReference type="RefSeq" id="WP_209683784.1">
    <property type="nucleotide sequence ID" value="NZ_JAGIOI010000001.1"/>
</dbReference>
<sequence>MSVWLFLAAAVAGGLGAATRFALDSSIINKFHLNFPWTTFAINVSGSLALGFLASLAAGALVPEGMLLLLGTGFLGGYTTFSTTSFDTVRLLQEKRHLASLANAMGSLAAGVGAAALGYWCGSLF</sequence>
<comment type="function">
    <text evidence="9 10">Fluoride-specific ion channel. Important for reducing fluoride concentration in the cell, thus reducing its toxicity.</text>
</comment>
<protein>
    <recommendedName>
        <fullName evidence="10">Fluoride-specific ion channel FluC</fullName>
    </recommendedName>
</protein>
<dbReference type="PANTHER" id="PTHR28259:SF1">
    <property type="entry name" value="FLUORIDE EXPORT PROTEIN 1-RELATED"/>
    <property type="match status" value="1"/>
</dbReference>
<feature type="transmembrane region" description="Helical" evidence="10">
    <location>
        <begin position="40"/>
        <end position="62"/>
    </location>
</feature>
<keyword evidence="5 10" id="KW-0472">Membrane</keyword>
<keyword evidence="4 10" id="KW-1133">Transmembrane helix</keyword>
<keyword evidence="10" id="KW-0813">Transport</keyword>
<evidence type="ECO:0000256" key="8">
    <source>
        <dbReference type="ARBA" id="ARBA00035585"/>
    </source>
</evidence>
<dbReference type="Pfam" id="PF02537">
    <property type="entry name" value="CRCB"/>
    <property type="match status" value="1"/>
</dbReference>
<evidence type="ECO:0000256" key="5">
    <source>
        <dbReference type="ARBA" id="ARBA00023136"/>
    </source>
</evidence>
<evidence type="ECO:0000313" key="12">
    <source>
        <dbReference type="Proteomes" id="UP000711614"/>
    </source>
</evidence>
<feature type="transmembrane region" description="Helical" evidence="10">
    <location>
        <begin position="67"/>
        <end position="86"/>
    </location>
</feature>
<dbReference type="EMBL" id="JAGIOI010000001">
    <property type="protein sequence ID" value="MBP2415011.1"/>
    <property type="molecule type" value="Genomic_DNA"/>
</dbReference>
<evidence type="ECO:0000256" key="9">
    <source>
        <dbReference type="ARBA" id="ARBA00049940"/>
    </source>
</evidence>
<dbReference type="InterPro" id="IPR003691">
    <property type="entry name" value="FluC"/>
</dbReference>
<comment type="catalytic activity">
    <reaction evidence="8">
        <text>fluoride(in) = fluoride(out)</text>
        <dbReference type="Rhea" id="RHEA:76159"/>
        <dbReference type="ChEBI" id="CHEBI:17051"/>
    </reaction>
    <physiologicalReaction direction="left-to-right" evidence="8">
        <dbReference type="Rhea" id="RHEA:76160"/>
    </physiologicalReaction>
</comment>
<dbReference type="PANTHER" id="PTHR28259">
    <property type="entry name" value="FLUORIDE EXPORT PROTEIN 1-RELATED"/>
    <property type="match status" value="1"/>
</dbReference>
<evidence type="ECO:0000256" key="4">
    <source>
        <dbReference type="ARBA" id="ARBA00022989"/>
    </source>
</evidence>